<reference evidence="8 9" key="1">
    <citation type="submission" date="2019-10" db="EMBL/GenBank/DDBJ databases">
        <title>Epibacterium sp. nov., isolated from seawater.</title>
        <authorList>
            <person name="Zhang X."/>
            <person name="Li N."/>
        </authorList>
    </citation>
    <scope>NUCLEOTIDE SEQUENCE [LARGE SCALE GENOMIC DNA]</scope>
    <source>
        <strain evidence="8 9">SM1969</strain>
    </source>
</reference>
<protein>
    <submittedName>
        <fullName evidence="8">Type I secretion C-terminal target domain-containing protein</fullName>
    </submittedName>
</protein>
<dbReference type="Pfam" id="PF00353">
    <property type="entry name" value="HemolysinCabind"/>
    <property type="match status" value="4"/>
</dbReference>
<dbReference type="GO" id="GO:0008237">
    <property type="term" value="F:metallopeptidase activity"/>
    <property type="evidence" value="ECO:0007669"/>
    <property type="project" value="InterPro"/>
</dbReference>
<dbReference type="SUPFAM" id="SSF51120">
    <property type="entry name" value="beta-Roll"/>
    <property type="match status" value="3"/>
</dbReference>
<comment type="subcellular location">
    <subcellularLocation>
        <location evidence="2">Secreted</location>
    </subcellularLocation>
</comment>
<dbReference type="InterPro" id="IPR034033">
    <property type="entry name" value="Serralysin-like"/>
</dbReference>
<evidence type="ECO:0000313" key="9">
    <source>
        <dbReference type="Proteomes" id="UP000436694"/>
    </source>
</evidence>
<dbReference type="InterPro" id="IPR019960">
    <property type="entry name" value="T1SS_VCA0849"/>
</dbReference>
<dbReference type="InterPro" id="IPR011049">
    <property type="entry name" value="Serralysin-like_metalloprot_C"/>
</dbReference>
<evidence type="ECO:0000313" key="8">
    <source>
        <dbReference type="EMBL" id="MQY44112.1"/>
    </source>
</evidence>
<organism evidence="8 9">
    <name type="scientific">Tritonibacter aquimaris</name>
    <dbReference type="NCBI Taxonomy" id="2663379"/>
    <lineage>
        <taxon>Bacteria</taxon>
        <taxon>Pseudomonadati</taxon>
        <taxon>Pseudomonadota</taxon>
        <taxon>Alphaproteobacteria</taxon>
        <taxon>Rhodobacterales</taxon>
        <taxon>Paracoccaceae</taxon>
        <taxon>Tritonibacter</taxon>
    </lineage>
</organism>
<feature type="domain" description="Peptidase metallopeptidase" evidence="7">
    <location>
        <begin position="58"/>
        <end position="194"/>
    </location>
</feature>
<dbReference type="GO" id="GO:0006508">
    <property type="term" value="P:proteolysis"/>
    <property type="evidence" value="ECO:0007669"/>
    <property type="project" value="InterPro"/>
</dbReference>
<evidence type="ECO:0000256" key="6">
    <source>
        <dbReference type="SAM" id="MobiDB-lite"/>
    </source>
</evidence>
<dbReference type="PANTHER" id="PTHR38340">
    <property type="entry name" value="S-LAYER PROTEIN"/>
    <property type="match status" value="1"/>
</dbReference>
<proteinExistence type="inferred from homology"/>
<gene>
    <name evidence="8" type="ORF">GG681_15815</name>
</gene>
<dbReference type="NCBIfam" id="TIGR03661">
    <property type="entry name" value="T1SS_VCA0849"/>
    <property type="match status" value="1"/>
</dbReference>
<name>A0A844B1B2_9RHOB</name>
<dbReference type="Pfam" id="PF10462">
    <property type="entry name" value="Peptidase_M66"/>
    <property type="match status" value="1"/>
</dbReference>
<comment type="similarity">
    <text evidence="3">Belongs to the peptidase M10B family.</text>
</comment>
<evidence type="ECO:0000259" key="7">
    <source>
        <dbReference type="SMART" id="SM00235"/>
    </source>
</evidence>
<accession>A0A844B1B2</accession>
<evidence type="ECO:0000256" key="2">
    <source>
        <dbReference type="ARBA" id="ARBA00004613"/>
    </source>
</evidence>
<dbReference type="InterPro" id="IPR006026">
    <property type="entry name" value="Peptidase_Metallo"/>
</dbReference>
<dbReference type="Gene3D" id="2.150.10.10">
    <property type="entry name" value="Serralysin-like metalloprotease, C-terminal"/>
    <property type="match status" value="4"/>
</dbReference>
<evidence type="ECO:0000256" key="4">
    <source>
        <dbReference type="ARBA" id="ARBA00022525"/>
    </source>
</evidence>
<keyword evidence="5" id="KW-0677">Repeat</keyword>
<dbReference type="PRINTS" id="PR00313">
    <property type="entry name" value="CABNDNGRPT"/>
</dbReference>
<dbReference type="Gene3D" id="3.40.390.10">
    <property type="entry name" value="Collagenase (Catalytic Domain)"/>
    <property type="match status" value="1"/>
</dbReference>
<dbReference type="AlphaFoldDB" id="A0A844B1B2"/>
<feature type="region of interest" description="Disordered" evidence="6">
    <location>
        <begin position="573"/>
        <end position="592"/>
    </location>
</feature>
<dbReference type="Proteomes" id="UP000436694">
    <property type="component" value="Unassembled WGS sequence"/>
</dbReference>
<dbReference type="CDD" id="cd04277">
    <property type="entry name" value="ZnMc_serralysin_like"/>
    <property type="match status" value="1"/>
</dbReference>
<comment type="cofactor">
    <cofactor evidence="1">
        <name>Ca(2+)</name>
        <dbReference type="ChEBI" id="CHEBI:29108"/>
    </cofactor>
</comment>
<dbReference type="InterPro" id="IPR024079">
    <property type="entry name" value="MetalloPept_cat_dom_sf"/>
</dbReference>
<dbReference type="InterPro" id="IPR001343">
    <property type="entry name" value="Hemolysn_Ca-bd"/>
</dbReference>
<evidence type="ECO:0000256" key="5">
    <source>
        <dbReference type="ARBA" id="ARBA00022737"/>
    </source>
</evidence>
<dbReference type="PROSITE" id="PS00330">
    <property type="entry name" value="HEMOLYSIN_CALCIUM"/>
    <property type="match status" value="5"/>
</dbReference>
<dbReference type="SUPFAM" id="SSF55486">
    <property type="entry name" value="Metalloproteases ('zincins'), catalytic domain"/>
    <property type="match status" value="1"/>
</dbReference>
<dbReference type="EMBL" id="WIXK01000011">
    <property type="protein sequence ID" value="MQY44112.1"/>
    <property type="molecule type" value="Genomic_DNA"/>
</dbReference>
<evidence type="ECO:0000256" key="3">
    <source>
        <dbReference type="ARBA" id="ARBA00009490"/>
    </source>
</evidence>
<keyword evidence="4" id="KW-0964">Secreted</keyword>
<dbReference type="GO" id="GO:0005615">
    <property type="term" value="C:extracellular space"/>
    <property type="evidence" value="ECO:0007669"/>
    <property type="project" value="InterPro"/>
</dbReference>
<comment type="caution">
    <text evidence="8">The sequence shown here is derived from an EMBL/GenBank/DDBJ whole genome shotgun (WGS) entry which is preliminary data.</text>
</comment>
<dbReference type="InterPro" id="IPR018511">
    <property type="entry name" value="Hemolysin-typ_Ca-bd_CS"/>
</dbReference>
<keyword evidence="9" id="KW-1185">Reference proteome</keyword>
<evidence type="ECO:0000256" key="1">
    <source>
        <dbReference type="ARBA" id="ARBA00001913"/>
    </source>
</evidence>
<dbReference type="InterPro" id="IPR050557">
    <property type="entry name" value="RTX_toxin/Mannuronan_C5-epim"/>
</dbReference>
<dbReference type="InterPro" id="IPR013858">
    <property type="entry name" value="Peptidase_M10B_C"/>
</dbReference>
<dbReference type="PANTHER" id="PTHR38340:SF1">
    <property type="entry name" value="S-LAYER PROTEIN"/>
    <property type="match status" value="1"/>
</dbReference>
<sequence>MHMCDYCGSNEHRIPEHTQDHSDTNGSAPVASNGKPIATVDQLAQYLTHGYWADSNRSARSFDVSSGGEITVNLSGLDALGQATARTALQSWTAVSGLQFKEISTRGQITFEDVFSGAFASTGVVNGTVTSSFINVDDAWSKYGGYYLQTFIHEIGHALGLGHAGDYNGSGSYSSDANFANDSWQLSIMSYFNQSQNSQVDASFAYLVTPQLADILAVHNLYGVPTNVETGNTIYGDGNTTGIYGHDLSGKVAVALVDSGGIDLIDLSSHTTNDDLSLVAESFSDIGGKRGTFTIARGTVIENATTGSGNDKLTGNAANNTLNGGAGHDQILGAAGADVLIGGKGEDTLSGGEGADIFVYTSLDEAGDTIRDFNHADGDRLDVTALLNKIGQLVYDPFAAGVLQLKEAANGAWLYVQDVKLAFLEGVSAAVDGLSLLVTDGLPAAPAKPVAEPVVVAPAEPVQDAEPVAEPVEDPAPVTPPAEPPVVNSDTVYTFDMADIAAAGTLEIRDLDGGLDTLDISATTTRATVNLATGQGQIGSTGLSIEGDIEHLLLGSANDTAIGSDLDNDLSGGAGRDTLHGRGGNDTLNGGAGNDKLYGNAGDDSITGGNGSDFLRGNYGNDTLSGGARNDYIDGGNGNDLLDGGAGADKFHGRSGDDTIKGGTGADKINAGSGDDQIYGGEAADRLTGGNGADVFIFEALADVGDTITDFDQAEGDQLDIDMLLEALGTDLETALNDGSLSLHNTSDGVWLSLEQASSSSTSGISSSFNIAHLNGIADDAVLSSDWFI</sequence>
<dbReference type="GO" id="GO:0008270">
    <property type="term" value="F:zinc ion binding"/>
    <property type="evidence" value="ECO:0007669"/>
    <property type="project" value="InterPro"/>
</dbReference>
<dbReference type="GO" id="GO:0005509">
    <property type="term" value="F:calcium ion binding"/>
    <property type="evidence" value="ECO:0007669"/>
    <property type="project" value="InterPro"/>
</dbReference>
<dbReference type="SMART" id="SM00235">
    <property type="entry name" value="ZnMc"/>
    <property type="match status" value="1"/>
</dbReference>
<dbReference type="Pfam" id="PF08548">
    <property type="entry name" value="Peptidase_M10_C"/>
    <property type="match status" value="1"/>
</dbReference>